<protein>
    <submittedName>
        <fullName evidence="7">Alcohol dehydrogenase, putative</fullName>
    </submittedName>
</protein>
<dbReference type="Gene3D" id="3.90.180.10">
    <property type="entry name" value="Medium-chain alcohol dehydrogenases, catalytic domain"/>
    <property type="match status" value="1"/>
</dbReference>
<dbReference type="VEuPathDB" id="FungiDB:TSTA_013160"/>
<keyword evidence="5" id="KW-0560">Oxidoreductase</keyword>
<dbReference type="InterPro" id="IPR013154">
    <property type="entry name" value="ADH-like_N"/>
</dbReference>
<dbReference type="SUPFAM" id="SSF51735">
    <property type="entry name" value="NAD(P)-binding Rossmann-fold domains"/>
    <property type="match status" value="1"/>
</dbReference>
<evidence type="ECO:0000256" key="5">
    <source>
        <dbReference type="ARBA" id="ARBA00023002"/>
    </source>
</evidence>
<dbReference type="OrthoDB" id="1560166at2759"/>
<dbReference type="Proteomes" id="UP000001745">
    <property type="component" value="Unassembled WGS sequence"/>
</dbReference>
<evidence type="ECO:0000313" key="8">
    <source>
        <dbReference type="Proteomes" id="UP000001745"/>
    </source>
</evidence>
<name>B8MG90_TALSN</name>
<dbReference type="PhylomeDB" id="B8MG90"/>
<evidence type="ECO:0000256" key="3">
    <source>
        <dbReference type="ARBA" id="ARBA00022723"/>
    </source>
</evidence>
<dbReference type="Gene3D" id="3.40.50.720">
    <property type="entry name" value="NAD(P)-binding Rossmann-like Domain"/>
    <property type="match status" value="1"/>
</dbReference>
<dbReference type="Pfam" id="PF08240">
    <property type="entry name" value="ADH_N"/>
    <property type="match status" value="1"/>
</dbReference>
<gene>
    <name evidence="7" type="ORF">TSTA_013160</name>
</gene>
<dbReference type="AlphaFoldDB" id="B8MG90"/>
<dbReference type="GO" id="GO:0046872">
    <property type="term" value="F:metal ion binding"/>
    <property type="evidence" value="ECO:0007669"/>
    <property type="project" value="UniProtKB-KW"/>
</dbReference>
<evidence type="ECO:0000313" key="7">
    <source>
        <dbReference type="EMBL" id="EED16210.1"/>
    </source>
</evidence>
<dbReference type="InterPro" id="IPR020843">
    <property type="entry name" value="ER"/>
</dbReference>
<evidence type="ECO:0000256" key="2">
    <source>
        <dbReference type="ARBA" id="ARBA00008072"/>
    </source>
</evidence>
<comment type="similarity">
    <text evidence="2">Belongs to the zinc-containing alcohol dehydrogenase family.</text>
</comment>
<dbReference type="PANTHER" id="PTHR43350">
    <property type="entry name" value="NAD-DEPENDENT ALCOHOL DEHYDROGENASE"/>
    <property type="match status" value="1"/>
</dbReference>
<dbReference type="FunFam" id="3.40.50.720:FF:000003">
    <property type="entry name" value="S-(hydroxymethyl)glutathione dehydrogenase"/>
    <property type="match status" value="1"/>
</dbReference>
<keyword evidence="3" id="KW-0479">Metal-binding</keyword>
<dbReference type="GeneID" id="8108192"/>
<dbReference type="CDD" id="cd08278">
    <property type="entry name" value="benzyl_alcohol_DH"/>
    <property type="match status" value="1"/>
</dbReference>
<reference evidence="8" key="1">
    <citation type="journal article" date="2015" name="Genome Announc.">
        <title>Genome sequence of the AIDS-associated pathogen Penicillium marneffei (ATCC18224) and its near taxonomic relative Talaromyces stipitatus (ATCC10500).</title>
        <authorList>
            <person name="Nierman W.C."/>
            <person name="Fedorova-Abrams N.D."/>
            <person name="Andrianopoulos A."/>
        </authorList>
    </citation>
    <scope>NUCLEOTIDE SEQUENCE [LARGE SCALE GENOMIC DNA]</scope>
    <source>
        <strain evidence="8">ATCC 10500 / CBS 375.48 / QM 6759 / NRRL 1006</strain>
    </source>
</reference>
<evidence type="ECO:0000256" key="4">
    <source>
        <dbReference type="ARBA" id="ARBA00022833"/>
    </source>
</evidence>
<dbReference type="InterPro" id="IPR013149">
    <property type="entry name" value="ADH-like_C"/>
</dbReference>
<keyword evidence="8" id="KW-1185">Reference proteome</keyword>
<dbReference type="InterPro" id="IPR036291">
    <property type="entry name" value="NAD(P)-bd_dom_sf"/>
</dbReference>
<keyword evidence="4" id="KW-0862">Zinc</keyword>
<evidence type="ECO:0000256" key="1">
    <source>
        <dbReference type="ARBA" id="ARBA00001947"/>
    </source>
</evidence>
<feature type="domain" description="Enoyl reductase (ER)" evidence="6">
    <location>
        <begin position="22"/>
        <end position="379"/>
    </location>
</feature>
<dbReference type="STRING" id="441959.B8MG90"/>
<dbReference type="HOGENOM" id="CLU_026673_14_1_1"/>
<dbReference type="Pfam" id="PF00107">
    <property type="entry name" value="ADH_zinc_N"/>
    <property type="match status" value="1"/>
</dbReference>
<dbReference type="EMBL" id="EQ962656">
    <property type="protein sequence ID" value="EED16210.1"/>
    <property type="molecule type" value="Genomic_DNA"/>
</dbReference>
<evidence type="ECO:0000259" key="6">
    <source>
        <dbReference type="SMART" id="SM00829"/>
    </source>
</evidence>
<comment type="cofactor">
    <cofactor evidence="1">
        <name>Zn(2+)</name>
        <dbReference type="ChEBI" id="CHEBI:29105"/>
    </cofactor>
</comment>
<dbReference type="eggNOG" id="KOG0022">
    <property type="taxonomic scope" value="Eukaryota"/>
</dbReference>
<dbReference type="InParanoid" id="B8MG90"/>
<proteinExistence type="inferred from homology"/>
<dbReference type="RefSeq" id="XP_002483444.1">
    <property type="nucleotide sequence ID" value="XM_002483399.1"/>
</dbReference>
<dbReference type="SMART" id="SM00829">
    <property type="entry name" value="PKS_ER"/>
    <property type="match status" value="1"/>
</dbReference>
<sequence length="384" mass="40799">MQAVLADKHIETRALVVEKPQGPFVLHDVIFDEVRDDEVLVEIKYSGLCHTDLVAQQGLIPLAGFPVILGHEGAGIVRRLGGCLKDQSLKVGDHVLLSFSSCMNCSYCAQGQNGLCPQMHAINFTGTRLADGSNPASLRNGTSIRSKFFGQSSFSKLAVVSENSIVKCELSDEEFAIMAPMGCGYLTGAGTVMTVLKPRKQSTLAILGMGAVGLSALIAAKAMGVQRLIAVDILDTKLSLAKSLGATDIVNSNNIESLGKALRELARNGVDHIIDTTGLSFMIEEGINALGHGGSFAIVGAPRPGGTITIDPLDMLRSCKRIVGVVEGASNPATLIPELIRLHREGLFPVERLSRTYSVTDLDIAIEDLKAGNIVKPVLSWESV</sequence>
<accession>B8MG90</accession>
<dbReference type="GO" id="GO:0016491">
    <property type="term" value="F:oxidoreductase activity"/>
    <property type="evidence" value="ECO:0007669"/>
    <property type="project" value="UniProtKB-KW"/>
</dbReference>
<dbReference type="InterPro" id="IPR011032">
    <property type="entry name" value="GroES-like_sf"/>
</dbReference>
<dbReference type="OMA" id="HEGAGWV"/>
<dbReference type="PANTHER" id="PTHR43350:SF20">
    <property type="entry name" value="ENOYL REDUCTASE (ER) DOMAIN-CONTAINING PROTEIN"/>
    <property type="match status" value="1"/>
</dbReference>
<organism evidence="7 8">
    <name type="scientific">Talaromyces stipitatus (strain ATCC 10500 / CBS 375.48 / QM 6759 / NRRL 1006)</name>
    <name type="common">Penicillium stipitatum</name>
    <dbReference type="NCBI Taxonomy" id="441959"/>
    <lineage>
        <taxon>Eukaryota</taxon>
        <taxon>Fungi</taxon>
        <taxon>Dikarya</taxon>
        <taxon>Ascomycota</taxon>
        <taxon>Pezizomycotina</taxon>
        <taxon>Eurotiomycetes</taxon>
        <taxon>Eurotiomycetidae</taxon>
        <taxon>Eurotiales</taxon>
        <taxon>Trichocomaceae</taxon>
        <taxon>Talaromyces</taxon>
        <taxon>Talaromyces sect. Talaromyces</taxon>
    </lineage>
</organism>
<dbReference type="SUPFAM" id="SSF50129">
    <property type="entry name" value="GroES-like"/>
    <property type="match status" value="1"/>
</dbReference>